<gene>
    <name evidence="3" type="ORF">GDO54_007806</name>
</gene>
<proteinExistence type="inferred from homology"/>
<name>A0AAV3AKS6_PYXAD</name>
<sequence>MAEEAQNRLQNAVDGMVKNLEMENIRKMQGKMFRCSAQCCDNESTSMQNVHNCIERCHMPLAQAQSLVTNELDRFQTRLSRCTMDCNDRARDSFDSGNKEAKVRAQLETCVMKCAEEHMNLIPSMTKKLKDSLIEADKKTS</sequence>
<comment type="caution">
    <text evidence="3">The sequence shown here is derived from an EMBL/GenBank/DDBJ whole genome shotgun (WGS) entry which is preliminary data.</text>
</comment>
<organism evidence="3 4">
    <name type="scientific">Pyxicephalus adspersus</name>
    <name type="common">African bullfrog</name>
    <dbReference type="NCBI Taxonomy" id="30357"/>
    <lineage>
        <taxon>Eukaryota</taxon>
        <taxon>Metazoa</taxon>
        <taxon>Chordata</taxon>
        <taxon>Craniata</taxon>
        <taxon>Vertebrata</taxon>
        <taxon>Euteleostomi</taxon>
        <taxon>Amphibia</taxon>
        <taxon>Batrachia</taxon>
        <taxon>Anura</taxon>
        <taxon>Neobatrachia</taxon>
        <taxon>Ranoidea</taxon>
        <taxon>Pyxicephalidae</taxon>
        <taxon>Pyxicephalinae</taxon>
        <taxon>Pyxicephalus</taxon>
    </lineage>
</organism>
<accession>A0AAV3AKS6</accession>
<dbReference type="PANTHER" id="PTHR21096:SF0">
    <property type="entry name" value="PROTEIN FAM136A"/>
    <property type="match status" value="1"/>
</dbReference>
<comment type="similarity">
    <text evidence="1">Belongs to the FAM136 family.</text>
</comment>
<dbReference type="Proteomes" id="UP001181693">
    <property type="component" value="Unassembled WGS sequence"/>
</dbReference>
<evidence type="ECO:0000313" key="4">
    <source>
        <dbReference type="Proteomes" id="UP001181693"/>
    </source>
</evidence>
<dbReference type="GO" id="GO:0005737">
    <property type="term" value="C:cytoplasm"/>
    <property type="evidence" value="ECO:0007669"/>
    <property type="project" value="TreeGrafter"/>
</dbReference>
<keyword evidence="4" id="KW-1185">Reference proteome</keyword>
<dbReference type="EMBL" id="DYDO01000002">
    <property type="protein sequence ID" value="DBA32056.1"/>
    <property type="molecule type" value="Genomic_DNA"/>
</dbReference>
<dbReference type="InterPro" id="IPR008560">
    <property type="entry name" value="DUF842_euk"/>
</dbReference>
<evidence type="ECO:0000256" key="2">
    <source>
        <dbReference type="ARBA" id="ARBA00017657"/>
    </source>
</evidence>
<dbReference type="AlphaFoldDB" id="A0AAV3AKS6"/>
<dbReference type="Pfam" id="PF05811">
    <property type="entry name" value="DUF842"/>
    <property type="match status" value="1"/>
</dbReference>
<evidence type="ECO:0000313" key="3">
    <source>
        <dbReference type="EMBL" id="DBA32056.1"/>
    </source>
</evidence>
<reference evidence="3" key="1">
    <citation type="thesis" date="2020" institute="ProQuest LLC" country="789 East Eisenhower Parkway, Ann Arbor, MI, USA">
        <title>Comparative Genomics and Chromosome Evolution.</title>
        <authorList>
            <person name="Mudd A.B."/>
        </authorList>
    </citation>
    <scope>NUCLEOTIDE SEQUENCE</scope>
    <source>
        <strain evidence="3">1538</strain>
        <tissue evidence="3">Blood</tissue>
    </source>
</reference>
<evidence type="ECO:0000256" key="1">
    <source>
        <dbReference type="ARBA" id="ARBA00009952"/>
    </source>
</evidence>
<dbReference type="PANTHER" id="PTHR21096">
    <property type="entry name" value="PROTEIN FAM136A"/>
    <property type="match status" value="1"/>
</dbReference>
<protein>
    <recommendedName>
        <fullName evidence="2">Protein FAM136A</fullName>
    </recommendedName>
</protein>